<sequence length="849" mass="97487">MKHISLFRYVFFFYSVMITCPVMGQVMQKDLTPADYNLWSRLSVGTLSENGKWASFNVSYENGADTLFVKRTDGKSCFDFAQGQDGRFFGKDKFACLKSGLCIANLQTGNLKTVSEVIRYEITKENYIIAESPFGNVNKNLTIYNEEGNIYFDIKNVTAWSYNVKSDAIIYQTNDTGSQAMLLLRLSKNFLITKIAKTGETAATNFTWQDNGESVAFLKNENENTSIGLYRLNNANYMEINKEYVHELDSNKVFTSLLRISPDGQKVFFEIGNNTFDQNNNDIEIWNTEDKVVYPSKVMTKGYELIDKTISWEPDRDSYQYLTNNELPHCIISADGRHALVWNPNAYQPQQKQIGDTDYYLLDIETRDKKLFLAKQSGDTNQISFSPNSNFVTYFREKQWWNYNISTGETISLTAKLKVSFEDERYDWAGDVPPYGTAEWTYDELGVLVHDAFDIWKIVLNGKSKRLTNGRETNTIFRIVTQNKKEGFFYLSKEQWLTGTTGNRTVYYRWNAHSTCKPLIYDGYSQSELKVNAKGDAKLFVEQNYNLPPRLMYQNNGVIARSLYQSNPQHFGYKWGKAVNVTYSNSKGQQLQGTLYYPAGFNSTKLYPVIVNIYEYLSKGFYEYVNPTLHNQTGYNKSNYISQGYFVFEPDIHYEMGNPGLSAVDCVTAGVNAILHISGIDSKRIGLIGHSFGGYQANMIITRTNLFATAVVGAGISDLTTHFLCINENRARQNNYHFESGQFRMNGSLFELAENYAANSPLNFVKNVDTPLLLWTGRNDRQVLPSQSMEFHLALRRLEKSSVMLVYPEETHAMKRKADQEDLTIRIMEWFDHFLKDKPALEWMKPDKI</sequence>
<dbReference type="InterPro" id="IPR011042">
    <property type="entry name" value="6-blade_b-propeller_TolB-like"/>
</dbReference>
<feature type="domain" description="Peptidase S9 prolyl oligopeptidase catalytic" evidence="2">
    <location>
        <begin position="667"/>
        <end position="836"/>
    </location>
</feature>
<dbReference type="InterPro" id="IPR029058">
    <property type="entry name" value="AB_hydrolase_fold"/>
</dbReference>
<dbReference type="GO" id="GO:0006508">
    <property type="term" value="P:proteolysis"/>
    <property type="evidence" value="ECO:0007669"/>
    <property type="project" value="InterPro"/>
</dbReference>
<accession>A0A434A7D6</accession>
<dbReference type="Pfam" id="PF00326">
    <property type="entry name" value="Peptidase_S9"/>
    <property type="match status" value="1"/>
</dbReference>
<keyword evidence="1" id="KW-0378">Hydrolase</keyword>
<dbReference type="GO" id="GO:0004252">
    <property type="term" value="F:serine-type endopeptidase activity"/>
    <property type="evidence" value="ECO:0007669"/>
    <property type="project" value="TreeGrafter"/>
</dbReference>
<dbReference type="Gene3D" id="3.40.50.1820">
    <property type="entry name" value="alpha/beta hydrolase"/>
    <property type="match status" value="1"/>
</dbReference>
<name>A0A434A7D6_9FLAO</name>
<evidence type="ECO:0000313" key="4">
    <source>
        <dbReference type="Proteomes" id="UP000288102"/>
    </source>
</evidence>
<protein>
    <submittedName>
        <fullName evidence="3">S9 family peptidase</fullName>
    </submittedName>
</protein>
<evidence type="ECO:0000313" key="3">
    <source>
        <dbReference type="EMBL" id="RUT70265.1"/>
    </source>
</evidence>
<dbReference type="AlphaFoldDB" id="A0A434A7D6"/>
<evidence type="ECO:0000256" key="1">
    <source>
        <dbReference type="ARBA" id="ARBA00022801"/>
    </source>
</evidence>
<dbReference type="PANTHER" id="PTHR42776">
    <property type="entry name" value="SERINE PEPTIDASE S9 FAMILY MEMBER"/>
    <property type="match status" value="1"/>
</dbReference>
<reference evidence="4" key="1">
    <citation type="journal article" date="2019" name="Syst. Appl. Microbiol.">
        <title>Flavobacterium circumlabens sp. nov. and Flavobacterium cupreum sp. nov., two psychrotrophic species isolated from Antarctic environmental samples.</title>
        <authorList>
            <person name="Kralova S."/>
            <person name="Busse H.-J."/>
            <person name="Svec P."/>
            <person name="Maslanova I."/>
            <person name="Stankova E."/>
            <person name="Bartak M."/>
            <person name="Sedlacek I."/>
        </authorList>
    </citation>
    <scope>NUCLEOTIDE SEQUENCE [LARGE SCALE GENOMIC DNA]</scope>
    <source>
        <strain evidence="4">CCM 8825</strain>
    </source>
</reference>
<dbReference type="InterPro" id="IPR001375">
    <property type="entry name" value="Peptidase_S9_cat"/>
</dbReference>
<dbReference type="RefSeq" id="WP_127338354.1">
    <property type="nucleotide sequence ID" value="NZ_QWDM01000006.1"/>
</dbReference>
<dbReference type="OrthoDB" id="9812921at2"/>
<dbReference type="PANTHER" id="PTHR42776:SF4">
    <property type="entry name" value="ACYLAMINO-ACID-RELEASING ENZYME"/>
    <property type="match status" value="1"/>
</dbReference>
<dbReference type="Proteomes" id="UP000288102">
    <property type="component" value="Unassembled WGS sequence"/>
</dbReference>
<dbReference type="SUPFAM" id="SSF53474">
    <property type="entry name" value="alpha/beta-Hydrolases"/>
    <property type="match status" value="1"/>
</dbReference>
<keyword evidence="4" id="KW-1185">Reference proteome</keyword>
<dbReference type="EMBL" id="QWDM01000006">
    <property type="protein sequence ID" value="RUT70265.1"/>
    <property type="molecule type" value="Genomic_DNA"/>
</dbReference>
<proteinExistence type="predicted"/>
<evidence type="ECO:0000259" key="2">
    <source>
        <dbReference type="Pfam" id="PF00326"/>
    </source>
</evidence>
<organism evidence="3 4">
    <name type="scientific">Flavobacterium cupreum</name>
    <dbReference type="NCBI Taxonomy" id="2133766"/>
    <lineage>
        <taxon>Bacteria</taxon>
        <taxon>Pseudomonadati</taxon>
        <taxon>Bacteroidota</taxon>
        <taxon>Flavobacteriia</taxon>
        <taxon>Flavobacteriales</taxon>
        <taxon>Flavobacteriaceae</taxon>
        <taxon>Flavobacterium</taxon>
    </lineage>
</organism>
<gene>
    <name evidence="3" type="ORF">D0817_10620</name>
</gene>
<dbReference type="SUPFAM" id="SSF82171">
    <property type="entry name" value="DPP6 N-terminal domain-like"/>
    <property type="match status" value="1"/>
</dbReference>
<comment type="caution">
    <text evidence="3">The sequence shown here is derived from an EMBL/GenBank/DDBJ whole genome shotgun (WGS) entry which is preliminary data.</text>
</comment>
<dbReference type="Gene3D" id="2.120.10.30">
    <property type="entry name" value="TolB, C-terminal domain"/>
    <property type="match status" value="1"/>
</dbReference>